<reference evidence="4" key="1">
    <citation type="journal article" date="2019" name="Int. J. Syst. Evol. Microbiol.">
        <title>The Global Catalogue of Microorganisms (GCM) 10K type strain sequencing project: providing services to taxonomists for standard genome sequencing and annotation.</title>
        <authorList>
            <consortium name="The Broad Institute Genomics Platform"/>
            <consortium name="The Broad Institute Genome Sequencing Center for Infectious Disease"/>
            <person name="Wu L."/>
            <person name="Ma J."/>
        </authorList>
    </citation>
    <scope>NUCLEOTIDE SEQUENCE [LARGE SCALE GENOMIC DNA]</scope>
    <source>
        <strain evidence="4">JCM 3338</strain>
    </source>
</reference>
<dbReference type="CDD" id="cd04301">
    <property type="entry name" value="NAT_SF"/>
    <property type="match status" value="1"/>
</dbReference>
<dbReference type="PANTHER" id="PTHR42791:SF1">
    <property type="entry name" value="N-ACETYLTRANSFERASE DOMAIN-CONTAINING PROTEIN"/>
    <property type="match status" value="1"/>
</dbReference>
<dbReference type="GO" id="GO:0016746">
    <property type="term" value="F:acyltransferase activity"/>
    <property type="evidence" value="ECO:0007669"/>
    <property type="project" value="UniProtKB-KW"/>
</dbReference>
<comment type="caution">
    <text evidence="3">The sequence shown here is derived from an EMBL/GenBank/DDBJ whole genome shotgun (WGS) entry which is preliminary data.</text>
</comment>
<keyword evidence="4" id="KW-1185">Reference proteome</keyword>
<feature type="domain" description="N-acetyltransferase" evidence="2">
    <location>
        <begin position="70"/>
        <end position="208"/>
    </location>
</feature>
<name>A0ABW4XE36_9ACTN</name>
<evidence type="ECO:0000313" key="3">
    <source>
        <dbReference type="EMBL" id="MFD2093706.1"/>
    </source>
</evidence>
<accession>A0ABW4XE36</accession>
<keyword evidence="3" id="KW-0012">Acyltransferase</keyword>
<sequence>MTSTLTTSTLPTSTLTTSTLSTTESTVDRERAVAALVTAFSTDPVIRWLYPDPDRYLSFFPRLVGLLGGDAFAAGTAEVSPDHTGVALWVAPDVASDDDAVAALFEESIDSCRSHAVMALLEQVVTHHPAGPVWYLPFIGVDPLVQGRGVGSRLLAAGLARADRDGLPAYLEASTPRNRALYLRHGFDVVGELRADDSPPLWPMLRLPRKDPER</sequence>
<evidence type="ECO:0000259" key="2">
    <source>
        <dbReference type="PROSITE" id="PS51186"/>
    </source>
</evidence>
<dbReference type="Proteomes" id="UP001597402">
    <property type="component" value="Unassembled WGS sequence"/>
</dbReference>
<dbReference type="EC" id="2.3.1.-" evidence="3"/>
<gene>
    <name evidence="3" type="ORF">ACFSHS_19265</name>
</gene>
<keyword evidence="3" id="KW-0808">Transferase</keyword>
<evidence type="ECO:0000256" key="1">
    <source>
        <dbReference type="SAM" id="MobiDB-lite"/>
    </source>
</evidence>
<proteinExistence type="predicted"/>
<dbReference type="InterPro" id="IPR000182">
    <property type="entry name" value="GNAT_dom"/>
</dbReference>
<dbReference type="Gene3D" id="3.40.630.30">
    <property type="match status" value="1"/>
</dbReference>
<dbReference type="Pfam" id="PF00583">
    <property type="entry name" value="Acetyltransf_1"/>
    <property type="match status" value="1"/>
</dbReference>
<feature type="region of interest" description="Disordered" evidence="1">
    <location>
        <begin position="1"/>
        <end position="23"/>
    </location>
</feature>
<dbReference type="RefSeq" id="WP_376879611.1">
    <property type="nucleotide sequence ID" value="NZ_JBHUHP010000028.1"/>
</dbReference>
<protein>
    <submittedName>
        <fullName evidence="3">GNAT family N-acetyltransferase</fullName>
        <ecNumber evidence="3">2.3.1.-</ecNumber>
    </submittedName>
</protein>
<dbReference type="EMBL" id="JBHUHP010000028">
    <property type="protein sequence ID" value="MFD2093706.1"/>
    <property type="molecule type" value="Genomic_DNA"/>
</dbReference>
<dbReference type="InterPro" id="IPR016181">
    <property type="entry name" value="Acyl_CoA_acyltransferase"/>
</dbReference>
<organism evidence="3 4">
    <name type="scientific">Blastococcus deserti</name>
    <dbReference type="NCBI Taxonomy" id="2259033"/>
    <lineage>
        <taxon>Bacteria</taxon>
        <taxon>Bacillati</taxon>
        <taxon>Actinomycetota</taxon>
        <taxon>Actinomycetes</taxon>
        <taxon>Geodermatophilales</taxon>
        <taxon>Geodermatophilaceae</taxon>
        <taxon>Blastococcus</taxon>
    </lineage>
</organism>
<dbReference type="SUPFAM" id="SSF55729">
    <property type="entry name" value="Acyl-CoA N-acyltransferases (Nat)"/>
    <property type="match status" value="1"/>
</dbReference>
<evidence type="ECO:0000313" key="4">
    <source>
        <dbReference type="Proteomes" id="UP001597402"/>
    </source>
</evidence>
<dbReference type="InterPro" id="IPR052523">
    <property type="entry name" value="Trichothecene_AcTrans"/>
</dbReference>
<dbReference type="PROSITE" id="PS51186">
    <property type="entry name" value="GNAT"/>
    <property type="match status" value="1"/>
</dbReference>
<dbReference type="PANTHER" id="PTHR42791">
    <property type="entry name" value="GNAT FAMILY ACETYLTRANSFERASE"/>
    <property type="match status" value="1"/>
</dbReference>